<protein>
    <recommendedName>
        <fullName evidence="2">CDP-glycerol--glycerophosphate glycerophosphotransferase</fullName>
    </recommendedName>
</protein>
<dbReference type="SUPFAM" id="SSF53756">
    <property type="entry name" value="UDP-Glycosyltransferase/glycogen phosphorylase"/>
    <property type="match status" value="1"/>
</dbReference>
<proteinExistence type="predicted"/>
<dbReference type="InterPro" id="IPR007554">
    <property type="entry name" value="Glycerophosphate_synth"/>
</dbReference>
<dbReference type="AlphaFoldDB" id="A0A382CKH0"/>
<name>A0A382CKH0_9ZZZZ</name>
<reference evidence="1" key="1">
    <citation type="submission" date="2018-05" db="EMBL/GenBank/DDBJ databases">
        <authorList>
            <person name="Lanie J.A."/>
            <person name="Ng W.-L."/>
            <person name="Kazmierczak K.M."/>
            <person name="Andrzejewski T.M."/>
            <person name="Davidsen T.M."/>
            <person name="Wayne K.J."/>
            <person name="Tettelin H."/>
            <person name="Glass J.I."/>
            <person name="Rusch D."/>
            <person name="Podicherti R."/>
            <person name="Tsui H.-C.T."/>
            <person name="Winkler M.E."/>
        </authorList>
    </citation>
    <scope>NUCLEOTIDE SEQUENCE</scope>
</reference>
<evidence type="ECO:0008006" key="2">
    <source>
        <dbReference type="Google" id="ProtNLM"/>
    </source>
</evidence>
<dbReference type="Pfam" id="PF04464">
    <property type="entry name" value="Glyphos_transf"/>
    <property type="match status" value="1"/>
</dbReference>
<evidence type="ECO:0000313" key="1">
    <source>
        <dbReference type="EMBL" id="SVB26121.1"/>
    </source>
</evidence>
<dbReference type="GO" id="GO:0047355">
    <property type="term" value="F:CDP-glycerol glycerophosphotransferase activity"/>
    <property type="evidence" value="ECO:0007669"/>
    <property type="project" value="InterPro"/>
</dbReference>
<dbReference type="GO" id="GO:0016020">
    <property type="term" value="C:membrane"/>
    <property type="evidence" value="ECO:0007669"/>
    <property type="project" value="InterPro"/>
</dbReference>
<gene>
    <name evidence="1" type="ORF">METZ01_LOCUS178975</name>
</gene>
<dbReference type="Gene3D" id="3.40.50.12580">
    <property type="match status" value="1"/>
</dbReference>
<dbReference type="EMBL" id="UINC01034765">
    <property type="protein sequence ID" value="SVB26121.1"/>
    <property type="molecule type" value="Genomic_DNA"/>
</dbReference>
<organism evidence="1">
    <name type="scientific">marine metagenome</name>
    <dbReference type="NCBI Taxonomy" id="408172"/>
    <lineage>
        <taxon>unclassified sequences</taxon>
        <taxon>metagenomes</taxon>
        <taxon>ecological metagenomes</taxon>
    </lineage>
</organism>
<dbReference type="InterPro" id="IPR043148">
    <property type="entry name" value="TagF_C"/>
</dbReference>
<sequence length="388" mass="45600">MKFSLGSEWNELKKFEDLKQNERDVVFYSENENSMLIFKSLISELTNKHNLNICYVTSSKDESILKKPNNKIKSFFIGDGVVRTKFFLNLKAKILIMTMPDLETFHIKKSKVYPVHYVYLFHSMVSTHLIYRRSAFEHFDSIFCVGNYQLDEIRSTEKLYDLKPKNLIRYGYSHLDNLLEKYSKRILLPKNNENKLHILLAPSWSDDGLFENISEKVIDILLREGYKVTFRPHPMTQKKSKKKIDRITEKFSKNESFLLEQNIFNFDSFLFSDIMITDWSGAALEFAFAFEKPVLFIDVPKKINNPEYEKIPQVPIEVSIREKIGKIILPTDLELIPNEIKMLYGQTKELRDKITKIRNELIFNVGESKKDGAEEIIKLLNERESYSG</sequence>
<accession>A0A382CKH0</accession>